<dbReference type="PANTHER" id="PTHR30154:SF34">
    <property type="entry name" value="TRANSCRIPTIONAL REGULATOR AZLB"/>
    <property type="match status" value="1"/>
</dbReference>
<evidence type="ECO:0000256" key="1">
    <source>
        <dbReference type="ARBA" id="ARBA00023015"/>
    </source>
</evidence>
<organism evidence="5 6">
    <name type="scientific">Candidatus Amunia macphersoniae</name>
    <dbReference type="NCBI Taxonomy" id="3127014"/>
    <lineage>
        <taxon>Bacteria</taxon>
        <taxon>Bacillati</taxon>
        <taxon>Candidatus Dormiibacterota</taxon>
        <taxon>Candidatus Dormibacteria</taxon>
        <taxon>Candidatus Aeolococcales</taxon>
        <taxon>Candidatus Aeolococcaceae</taxon>
        <taxon>Candidatus Amunia</taxon>
    </lineage>
</organism>
<dbReference type="InterPro" id="IPR000485">
    <property type="entry name" value="AsnC-type_HTH_dom"/>
</dbReference>
<dbReference type="InterPro" id="IPR019888">
    <property type="entry name" value="Tscrpt_reg_AsnC-like"/>
</dbReference>
<dbReference type="GO" id="GO:0043565">
    <property type="term" value="F:sequence-specific DNA binding"/>
    <property type="evidence" value="ECO:0007669"/>
    <property type="project" value="InterPro"/>
</dbReference>
<dbReference type="SUPFAM" id="SSF46785">
    <property type="entry name" value="Winged helix' DNA-binding domain"/>
    <property type="match status" value="1"/>
</dbReference>
<evidence type="ECO:0000259" key="4">
    <source>
        <dbReference type="PROSITE" id="PS50956"/>
    </source>
</evidence>
<dbReference type="PANTHER" id="PTHR30154">
    <property type="entry name" value="LEUCINE-RESPONSIVE REGULATORY PROTEIN"/>
    <property type="match status" value="1"/>
</dbReference>
<dbReference type="AlphaFoldDB" id="A0A934NJB5"/>
<dbReference type="InterPro" id="IPR011991">
    <property type="entry name" value="ArsR-like_HTH"/>
</dbReference>
<dbReference type="Pfam" id="PF01037">
    <property type="entry name" value="AsnC_trans_reg"/>
    <property type="match status" value="1"/>
</dbReference>
<dbReference type="Gene3D" id="3.30.70.920">
    <property type="match status" value="1"/>
</dbReference>
<dbReference type="PROSITE" id="PS50956">
    <property type="entry name" value="HTH_ASNC_2"/>
    <property type="match status" value="1"/>
</dbReference>
<dbReference type="CDD" id="cd00090">
    <property type="entry name" value="HTH_ARSR"/>
    <property type="match status" value="1"/>
</dbReference>
<protein>
    <submittedName>
        <fullName evidence="5">Lrp/AsnC family transcriptional regulator</fullName>
    </submittedName>
</protein>
<dbReference type="InterPro" id="IPR036390">
    <property type="entry name" value="WH_DNA-bd_sf"/>
</dbReference>
<name>A0A934NJB5_9BACT</name>
<dbReference type="SMART" id="SM00344">
    <property type="entry name" value="HTH_ASNC"/>
    <property type="match status" value="1"/>
</dbReference>
<comment type="caution">
    <text evidence="5">The sequence shown here is derived from an EMBL/GenBank/DDBJ whole genome shotgun (WGS) entry which is preliminary data.</text>
</comment>
<dbReference type="PRINTS" id="PR00033">
    <property type="entry name" value="HTHASNC"/>
</dbReference>
<keyword evidence="2" id="KW-0238">DNA-binding</keyword>
<reference evidence="5 6" key="1">
    <citation type="submission" date="2020-10" db="EMBL/GenBank/DDBJ databases">
        <title>Ca. Dormibacterota MAGs.</title>
        <authorList>
            <person name="Montgomery K."/>
        </authorList>
    </citation>
    <scope>NUCLEOTIDE SEQUENCE [LARGE SCALE GENOMIC DNA]</scope>
    <source>
        <strain evidence="5">Mitchell_Peninsula_5</strain>
    </source>
</reference>
<dbReference type="Pfam" id="PF13412">
    <property type="entry name" value="HTH_24"/>
    <property type="match status" value="1"/>
</dbReference>
<dbReference type="InterPro" id="IPR011008">
    <property type="entry name" value="Dimeric_a/b-barrel"/>
</dbReference>
<dbReference type="SUPFAM" id="SSF54909">
    <property type="entry name" value="Dimeric alpha+beta barrel"/>
    <property type="match status" value="1"/>
</dbReference>
<proteinExistence type="predicted"/>
<dbReference type="Gene3D" id="1.10.10.10">
    <property type="entry name" value="Winged helix-like DNA-binding domain superfamily/Winged helix DNA-binding domain"/>
    <property type="match status" value="1"/>
</dbReference>
<evidence type="ECO:0000313" key="5">
    <source>
        <dbReference type="EMBL" id="MBJ7609159.1"/>
    </source>
</evidence>
<keyword evidence="1" id="KW-0805">Transcription regulation</keyword>
<evidence type="ECO:0000256" key="2">
    <source>
        <dbReference type="ARBA" id="ARBA00023125"/>
    </source>
</evidence>
<accession>A0A934NJB5</accession>
<dbReference type="GO" id="GO:0043200">
    <property type="term" value="P:response to amino acid"/>
    <property type="evidence" value="ECO:0007669"/>
    <property type="project" value="TreeGrafter"/>
</dbReference>
<dbReference type="InterPro" id="IPR036388">
    <property type="entry name" value="WH-like_DNA-bd_sf"/>
</dbReference>
<evidence type="ECO:0000256" key="3">
    <source>
        <dbReference type="ARBA" id="ARBA00023163"/>
    </source>
</evidence>
<gene>
    <name evidence="5" type="ORF">JF887_06970</name>
</gene>
<feature type="domain" description="HTH asnC-type" evidence="4">
    <location>
        <begin position="11"/>
        <end position="72"/>
    </location>
</feature>
<dbReference type="Proteomes" id="UP000614410">
    <property type="component" value="Unassembled WGS sequence"/>
</dbReference>
<dbReference type="EMBL" id="JAEKNN010000030">
    <property type="protein sequence ID" value="MBJ7609159.1"/>
    <property type="molecule type" value="Genomic_DNA"/>
</dbReference>
<dbReference type="GO" id="GO:0005829">
    <property type="term" value="C:cytosol"/>
    <property type="evidence" value="ECO:0007669"/>
    <property type="project" value="TreeGrafter"/>
</dbReference>
<sequence length="178" mass="19207">MVAPPVRAASLDAVDLDLLRLLAGDARMSQRRLARDLGMSPPAVGERLARLERSGVIRGYTVDIGWAEAGFPVTVFLTITAVQGQSLAPIIEELRALPEVADVSLVTGAIDLLARLVVRDHNHLQKLLLERVWQITGVQRTETLLTLAGMQPKHFAAQLISSMRTDLADTRASQGGAA</sequence>
<keyword evidence="3" id="KW-0804">Transcription</keyword>
<evidence type="ECO:0000313" key="6">
    <source>
        <dbReference type="Proteomes" id="UP000614410"/>
    </source>
</evidence>
<dbReference type="InterPro" id="IPR019887">
    <property type="entry name" value="Tscrpt_reg_AsnC/Lrp_C"/>
</dbReference>